<evidence type="ECO:0000313" key="3">
    <source>
        <dbReference type="Proteomes" id="UP001429100"/>
    </source>
</evidence>
<dbReference type="Proteomes" id="UP001429100">
    <property type="component" value="Unassembled WGS sequence"/>
</dbReference>
<feature type="transmembrane region" description="Helical" evidence="1">
    <location>
        <begin position="12"/>
        <end position="36"/>
    </location>
</feature>
<sequence>MNKNILHQNKTFFFLMIYFCLLKFNTSICSILYKYIPQLEHSY</sequence>
<dbReference type="EMBL" id="JTAI01000017">
    <property type="protein sequence ID" value="PPS91972.1"/>
    <property type="molecule type" value="Genomic_DNA"/>
</dbReference>
<reference evidence="2 3" key="2">
    <citation type="submission" date="2017-10" db="EMBL/GenBank/DDBJ databases">
        <title>Consistent, comparative and evidence-based genome annotation and re-annotation for the closely-related species, Cryptosporidium parvum, C. hominis and C. tyzzeri.</title>
        <authorList>
            <person name="Baptista R.P."/>
            <person name="Li Y."/>
            <person name="Sateriale A."/>
            <person name="Striepen B."/>
            <person name="Kissinger J.C."/>
        </authorList>
    </citation>
    <scope>NUCLEOTIDE SEQUENCE [LARGE SCALE GENOMIC DNA]</scope>
    <source>
        <strain evidence="2">30976</strain>
    </source>
</reference>
<reference evidence="2 3" key="1">
    <citation type="submission" date="2014-11" db="EMBL/GenBank/DDBJ databases">
        <title>Comparative genomic analysis of Cryptosporidium hominis reveals occurrence of genetic recombination in virulent subtypes.</title>
        <authorList>
            <person name="Guo Y."/>
            <person name="Tang K."/>
            <person name="Frace M."/>
            <person name="Li N."/>
            <person name="Roellig D.M."/>
            <person name="Sammons S."/>
            <person name="Knipe K."/>
            <person name="Rowe L."/>
            <person name="Feng Y."/>
            <person name="Xiao L."/>
        </authorList>
    </citation>
    <scope>NUCLEOTIDE SEQUENCE [LARGE SCALE GENOMIC DNA]</scope>
    <source>
        <strain evidence="2">30976</strain>
    </source>
</reference>
<gene>
    <name evidence="2" type="ORF">GY17_00003974</name>
</gene>
<keyword evidence="1" id="KW-0472">Membrane</keyword>
<name>A0ABX5B7N8_CRYHO</name>
<evidence type="ECO:0000313" key="2">
    <source>
        <dbReference type="EMBL" id="PPS91972.1"/>
    </source>
</evidence>
<protein>
    <submittedName>
        <fullName evidence="2">Uncharacterized protein</fullName>
    </submittedName>
</protein>
<evidence type="ECO:0000256" key="1">
    <source>
        <dbReference type="SAM" id="Phobius"/>
    </source>
</evidence>
<keyword evidence="1" id="KW-1133">Transmembrane helix</keyword>
<proteinExistence type="predicted"/>
<accession>A0ABX5B7N8</accession>
<comment type="caution">
    <text evidence="2">The sequence shown here is derived from an EMBL/GenBank/DDBJ whole genome shotgun (WGS) entry which is preliminary data.</text>
</comment>
<keyword evidence="1" id="KW-0812">Transmembrane</keyword>
<organism evidence="2 3">
    <name type="scientific">Cryptosporidium hominis</name>
    <dbReference type="NCBI Taxonomy" id="237895"/>
    <lineage>
        <taxon>Eukaryota</taxon>
        <taxon>Sar</taxon>
        <taxon>Alveolata</taxon>
        <taxon>Apicomplexa</taxon>
        <taxon>Conoidasida</taxon>
        <taxon>Coccidia</taxon>
        <taxon>Eucoccidiorida</taxon>
        <taxon>Eimeriorina</taxon>
        <taxon>Cryptosporidiidae</taxon>
        <taxon>Cryptosporidium</taxon>
    </lineage>
</organism>
<keyword evidence="3" id="KW-1185">Reference proteome</keyword>